<organism evidence="3">
    <name type="scientific">Photinus pyralis</name>
    <name type="common">Common eastern firefly</name>
    <name type="synonym">Lampyris pyralis</name>
    <dbReference type="NCBI Taxonomy" id="7054"/>
    <lineage>
        <taxon>Eukaryota</taxon>
        <taxon>Metazoa</taxon>
        <taxon>Ecdysozoa</taxon>
        <taxon>Arthropoda</taxon>
        <taxon>Hexapoda</taxon>
        <taxon>Insecta</taxon>
        <taxon>Pterygota</taxon>
        <taxon>Neoptera</taxon>
        <taxon>Endopterygota</taxon>
        <taxon>Coleoptera</taxon>
        <taxon>Polyphaga</taxon>
        <taxon>Elateriformia</taxon>
        <taxon>Elateroidea</taxon>
        <taxon>Lampyridae</taxon>
        <taxon>Lampyrinae</taxon>
        <taxon>Photinus</taxon>
    </lineage>
</organism>
<feature type="domain" description="Mos1 transposase HTH" evidence="2">
    <location>
        <begin position="12"/>
        <end position="58"/>
    </location>
</feature>
<dbReference type="GO" id="GO:0003676">
    <property type="term" value="F:nucleic acid binding"/>
    <property type="evidence" value="ECO:0007669"/>
    <property type="project" value="InterPro"/>
</dbReference>
<dbReference type="PANTHER" id="PTHR46060:SF1">
    <property type="entry name" value="MARINER MOS1 TRANSPOSASE-LIKE PROTEIN"/>
    <property type="match status" value="1"/>
</dbReference>
<accession>A0A1Y1L879</accession>
<name>A0A1Y1L879_PHOPY</name>
<proteinExistence type="predicted"/>
<reference evidence="3" key="1">
    <citation type="journal article" date="2016" name="Sci. Rep.">
        <title>Molecular characterization of firefly nuptial gifts: a multi-omics approach sheds light on postcopulatory sexual selection.</title>
        <authorList>
            <person name="Al-Wathiqui N."/>
            <person name="Fallon T.R."/>
            <person name="South A."/>
            <person name="Weng J.K."/>
            <person name="Lewis S.M."/>
        </authorList>
    </citation>
    <scope>NUCLEOTIDE SEQUENCE</scope>
</reference>
<dbReference type="Gene3D" id="3.30.420.10">
    <property type="entry name" value="Ribonuclease H-like superfamily/Ribonuclease H"/>
    <property type="match status" value="1"/>
</dbReference>
<dbReference type="AlphaFoldDB" id="A0A1Y1L879"/>
<evidence type="ECO:0000256" key="1">
    <source>
        <dbReference type="SAM" id="MobiDB-lite"/>
    </source>
</evidence>
<feature type="region of interest" description="Disordered" evidence="1">
    <location>
        <begin position="60"/>
        <end position="83"/>
    </location>
</feature>
<evidence type="ECO:0000313" key="3">
    <source>
        <dbReference type="EMBL" id="JAV68998.1"/>
    </source>
</evidence>
<dbReference type="InterPro" id="IPR036397">
    <property type="entry name" value="RNaseH_sf"/>
</dbReference>
<dbReference type="Pfam" id="PF17906">
    <property type="entry name" value="HTH_48"/>
    <property type="match status" value="1"/>
</dbReference>
<feature type="compositionally biased region" description="Basic and acidic residues" evidence="1">
    <location>
        <begin position="60"/>
        <end position="74"/>
    </location>
</feature>
<sequence length="148" mass="17013">MSSTIDSAAKCELRSVIRFLCAEGHNAAEIHRRMSKVYGDNFMSDSMVRKWCREFKEGRTDVHDEGGQGRKSVDHPPYSPDLAPSDFHLFPKLKQALGGTRFRTGEELQDMVRTWLDEQAADLYEEGIIKLVPRYEKCLNRLGDYVEK</sequence>
<dbReference type="InterPro" id="IPR041426">
    <property type="entry name" value="Mos1_HTH"/>
</dbReference>
<evidence type="ECO:0000259" key="2">
    <source>
        <dbReference type="Pfam" id="PF17906"/>
    </source>
</evidence>
<protein>
    <recommendedName>
        <fullName evidence="2">Mos1 transposase HTH domain-containing protein</fullName>
    </recommendedName>
</protein>
<dbReference type="EMBL" id="GEZM01063720">
    <property type="protein sequence ID" value="JAV68998.1"/>
    <property type="molecule type" value="Transcribed_RNA"/>
</dbReference>
<dbReference type="PANTHER" id="PTHR46060">
    <property type="entry name" value="MARINER MOS1 TRANSPOSASE-LIKE PROTEIN"/>
    <property type="match status" value="1"/>
</dbReference>
<dbReference type="InterPro" id="IPR052709">
    <property type="entry name" value="Transposase-MT_Hybrid"/>
</dbReference>